<dbReference type="InterPro" id="IPR017452">
    <property type="entry name" value="GPCR_Rhodpsn_7TM"/>
</dbReference>
<evidence type="ECO:0000313" key="12">
    <source>
        <dbReference type="EnsemblMetazoa" id="XP_020914967.1"/>
    </source>
</evidence>
<evidence type="ECO:0000256" key="1">
    <source>
        <dbReference type="ARBA" id="ARBA00004651"/>
    </source>
</evidence>
<evidence type="ECO:0000256" key="6">
    <source>
        <dbReference type="ARBA" id="ARBA00023136"/>
    </source>
</evidence>
<evidence type="ECO:0000256" key="9">
    <source>
        <dbReference type="RuleBase" id="RU000688"/>
    </source>
</evidence>
<dbReference type="GO" id="GO:0005886">
    <property type="term" value="C:plasma membrane"/>
    <property type="evidence" value="ECO:0007669"/>
    <property type="project" value="UniProtKB-SubCell"/>
</dbReference>
<keyword evidence="8 9" id="KW-0807">Transducer</keyword>
<evidence type="ECO:0000256" key="3">
    <source>
        <dbReference type="ARBA" id="ARBA00022692"/>
    </source>
</evidence>
<feature type="transmembrane region" description="Helical" evidence="10">
    <location>
        <begin position="107"/>
        <end position="127"/>
    </location>
</feature>
<dbReference type="Pfam" id="PF00001">
    <property type="entry name" value="7tm_1"/>
    <property type="match status" value="1"/>
</dbReference>
<dbReference type="RefSeq" id="XP_020914967.1">
    <property type="nucleotide sequence ID" value="XM_021059308.2"/>
</dbReference>
<feature type="transmembrane region" description="Helical" evidence="10">
    <location>
        <begin position="66"/>
        <end position="87"/>
    </location>
</feature>
<dbReference type="EnsemblMetazoa" id="XM_021059308.2">
    <property type="protein sequence ID" value="XP_020914967.1"/>
    <property type="gene ID" value="LOC110252478"/>
</dbReference>
<dbReference type="InterPro" id="IPR000276">
    <property type="entry name" value="GPCR_Rhodpsn"/>
</dbReference>
<dbReference type="InterPro" id="IPR050569">
    <property type="entry name" value="TAAR"/>
</dbReference>
<accession>A0A913Y6M8</accession>
<reference evidence="12" key="1">
    <citation type="submission" date="2022-11" db="UniProtKB">
        <authorList>
            <consortium name="EnsemblMetazoa"/>
        </authorList>
    </citation>
    <scope>IDENTIFICATION</scope>
</reference>
<keyword evidence="5 9" id="KW-0297">G-protein coupled receptor</keyword>
<sequence length="319" mass="36500">MATYTVTSAVLGALITVENLIVCFLVYRFHYLRTWTNGFITSLAVSDILFGVIVVPLHIIDASSPANGYLIAMVLLVNITNLLSTTFDRYLAVLKPFFYTIFMERGFRRILVSAWVVPIVTSMLPIIWSADPMTTIHTVYLLCVLVVGILVPYTLIIIAYVRIFREVIKQVKKLLKLCVTTDRQTSRTRRDAAMKETKRMATEAKVAKVFAVVTGIFVVGWMPLVYMTGVQAVHKLELIPPSLPIIAWYTLCVSTLVNAPIYAYFKSDFRRSLKTIFKRKNERRLLAITTTDEHRERCNENSTMIQNLHEYDCKPHEEY</sequence>
<evidence type="ECO:0000256" key="7">
    <source>
        <dbReference type="ARBA" id="ARBA00023170"/>
    </source>
</evidence>
<dbReference type="Gene3D" id="1.20.1070.10">
    <property type="entry name" value="Rhodopsin 7-helix transmembrane proteins"/>
    <property type="match status" value="1"/>
</dbReference>
<evidence type="ECO:0000256" key="5">
    <source>
        <dbReference type="ARBA" id="ARBA00023040"/>
    </source>
</evidence>
<evidence type="ECO:0000256" key="4">
    <source>
        <dbReference type="ARBA" id="ARBA00022989"/>
    </source>
</evidence>
<dbReference type="PANTHER" id="PTHR24249">
    <property type="entry name" value="HISTAMINE RECEPTOR-RELATED G-PROTEIN COUPLED RECEPTOR"/>
    <property type="match status" value="1"/>
</dbReference>
<protein>
    <recommendedName>
        <fullName evidence="11">G-protein coupled receptors family 1 profile domain-containing protein</fullName>
    </recommendedName>
</protein>
<keyword evidence="4 10" id="KW-1133">Transmembrane helix</keyword>
<dbReference type="PROSITE" id="PS50262">
    <property type="entry name" value="G_PROTEIN_RECEP_F1_2"/>
    <property type="match status" value="1"/>
</dbReference>
<evidence type="ECO:0000256" key="2">
    <source>
        <dbReference type="ARBA" id="ARBA00022475"/>
    </source>
</evidence>
<keyword evidence="3 9" id="KW-0812">Transmembrane</keyword>
<feature type="transmembrane region" description="Helical" evidence="10">
    <location>
        <begin position="206"/>
        <end position="226"/>
    </location>
</feature>
<dbReference type="SUPFAM" id="SSF81321">
    <property type="entry name" value="Family A G protein-coupled receptor-like"/>
    <property type="match status" value="1"/>
</dbReference>
<evidence type="ECO:0000313" key="13">
    <source>
        <dbReference type="Proteomes" id="UP000887567"/>
    </source>
</evidence>
<keyword evidence="6 10" id="KW-0472">Membrane</keyword>
<evidence type="ECO:0000259" key="11">
    <source>
        <dbReference type="PROSITE" id="PS50262"/>
    </source>
</evidence>
<evidence type="ECO:0000256" key="10">
    <source>
        <dbReference type="SAM" id="Phobius"/>
    </source>
</evidence>
<comment type="similarity">
    <text evidence="9">Belongs to the G-protein coupled receptor 1 family.</text>
</comment>
<dbReference type="OrthoDB" id="9445642at2759"/>
<keyword evidence="2" id="KW-1003">Cell membrane</keyword>
<feature type="transmembrane region" description="Helical" evidence="10">
    <location>
        <begin position="6"/>
        <end position="27"/>
    </location>
</feature>
<dbReference type="OMA" id="HYATHMA"/>
<dbReference type="PANTHER" id="PTHR24249:SF372">
    <property type="entry name" value="G-PROTEIN COUPLED RECEPTORS FAMILY 1 PROFILE DOMAIN-CONTAINING PROTEIN"/>
    <property type="match status" value="1"/>
</dbReference>
<dbReference type="PRINTS" id="PR00237">
    <property type="entry name" value="GPCRRHODOPSN"/>
</dbReference>
<dbReference type="Proteomes" id="UP000887567">
    <property type="component" value="Unplaced"/>
</dbReference>
<dbReference type="PROSITE" id="PS00237">
    <property type="entry name" value="G_PROTEIN_RECEP_F1_1"/>
    <property type="match status" value="1"/>
</dbReference>
<keyword evidence="13" id="KW-1185">Reference proteome</keyword>
<feature type="transmembrane region" description="Helical" evidence="10">
    <location>
        <begin position="139"/>
        <end position="163"/>
    </location>
</feature>
<dbReference type="KEGG" id="epa:110252478"/>
<organism evidence="12 13">
    <name type="scientific">Exaiptasia diaphana</name>
    <name type="common">Tropical sea anemone</name>
    <name type="synonym">Aiptasia pulchella</name>
    <dbReference type="NCBI Taxonomy" id="2652724"/>
    <lineage>
        <taxon>Eukaryota</taxon>
        <taxon>Metazoa</taxon>
        <taxon>Cnidaria</taxon>
        <taxon>Anthozoa</taxon>
        <taxon>Hexacorallia</taxon>
        <taxon>Actiniaria</taxon>
        <taxon>Aiptasiidae</taxon>
        <taxon>Exaiptasia</taxon>
    </lineage>
</organism>
<comment type="subcellular location">
    <subcellularLocation>
        <location evidence="1">Cell membrane</location>
        <topology evidence="1">Multi-pass membrane protein</topology>
    </subcellularLocation>
</comment>
<feature type="transmembrane region" description="Helical" evidence="10">
    <location>
        <begin position="246"/>
        <end position="265"/>
    </location>
</feature>
<dbReference type="GeneID" id="110252478"/>
<feature type="domain" description="G-protein coupled receptors family 1 profile" evidence="11">
    <location>
        <begin position="18"/>
        <end position="262"/>
    </location>
</feature>
<name>A0A913Y6M8_EXADI</name>
<proteinExistence type="inferred from homology"/>
<dbReference type="AlphaFoldDB" id="A0A913Y6M8"/>
<keyword evidence="7 9" id="KW-0675">Receptor</keyword>
<dbReference type="GO" id="GO:0004930">
    <property type="term" value="F:G protein-coupled receptor activity"/>
    <property type="evidence" value="ECO:0007669"/>
    <property type="project" value="UniProtKB-KW"/>
</dbReference>
<evidence type="ECO:0000256" key="8">
    <source>
        <dbReference type="ARBA" id="ARBA00023224"/>
    </source>
</evidence>
<feature type="transmembrane region" description="Helical" evidence="10">
    <location>
        <begin position="39"/>
        <end position="60"/>
    </location>
</feature>